<sequence length="226" mass="25845">MQQSWVQSYANTKHKKMLFPTAPSGVGMKLINFLEDHNYSFSQSLLDIGCGNGRNSIALAQKGFHITGIDGISAAIEDAQVWADRQNLDCVFDVVDISKHWPLQDNSFMYAIDINTFSSLSKEESMNYSRELVRVLQPGGLFFIYTYTIDDQYYSQFIKDTSVDGSISIYCPDDGVSRLLYSPDALLDVFKDSFTVELKDSVIRYSKMFDVYYKRNFVVYILKKQP</sequence>
<reference evidence="2" key="1">
    <citation type="submission" date="2020-04" db="EMBL/GenBank/DDBJ databases">
        <authorList>
            <person name="Zhang T."/>
        </authorList>
    </citation>
    <scope>NUCLEOTIDE SEQUENCE</scope>
    <source>
        <strain evidence="2">HKST-UBA02</strain>
    </source>
</reference>
<evidence type="ECO:0000259" key="1">
    <source>
        <dbReference type="Pfam" id="PF13649"/>
    </source>
</evidence>
<name>A0A955RXH0_UNCKA</name>
<dbReference type="PANTHER" id="PTHR12843">
    <property type="entry name" value="PROTEIN-LYSINE N-METHYLTRANSFERASE METTL10"/>
    <property type="match status" value="1"/>
</dbReference>
<dbReference type="PANTHER" id="PTHR12843:SF5">
    <property type="entry name" value="EEF1A LYSINE METHYLTRANSFERASE 2"/>
    <property type="match status" value="1"/>
</dbReference>
<reference evidence="2" key="2">
    <citation type="journal article" date="2021" name="Microbiome">
        <title>Successional dynamics and alternative stable states in a saline activated sludge microbial community over 9 years.</title>
        <authorList>
            <person name="Wang Y."/>
            <person name="Ye J."/>
            <person name="Ju F."/>
            <person name="Liu L."/>
            <person name="Boyd J.A."/>
            <person name="Deng Y."/>
            <person name="Parks D.H."/>
            <person name="Jiang X."/>
            <person name="Yin X."/>
            <person name="Woodcroft B.J."/>
            <person name="Tyson G.W."/>
            <person name="Hugenholtz P."/>
            <person name="Polz M.F."/>
            <person name="Zhang T."/>
        </authorList>
    </citation>
    <scope>NUCLEOTIDE SEQUENCE</scope>
    <source>
        <strain evidence="2">HKST-UBA02</strain>
    </source>
</reference>
<dbReference type="GO" id="GO:0032259">
    <property type="term" value="P:methylation"/>
    <property type="evidence" value="ECO:0007669"/>
    <property type="project" value="UniProtKB-KW"/>
</dbReference>
<accession>A0A955RXH0</accession>
<dbReference type="EMBL" id="JAGQKY010000156">
    <property type="protein sequence ID" value="MCA9397825.1"/>
    <property type="molecule type" value="Genomic_DNA"/>
</dbReference>
<keyword evidence="2" id="KW-0489">Methyltransferase</keyword>
<dbReference type="InterPro" id="IPR041698">
    <property type="entry name" value="Methyltransf_25"/>
</dbReference>
<protein>
    <submittedName>
        <fullName evidence="2">Class I SAM-dependent methyltransferase</fullName>
    </submittedName>
</protein>
<dbReference type="SUPFAM" id="SSF53335">
    <property type="entry name" value="S-adenosyl-L-methionine-dependent methyltransferases"/>
    <property type="match status" value="1"/>
</dbReference>
<proteinExistence type="predicted"/>
<comment type="caution">
    <text evidence="2">The sequence shown here is derived from an EMBL/GenBank/DDBJ whole genome shotgun (WGS) entry which is preliminary data.</text>
</comment>
<dbReference type="Pfam" id="PF13649">
    <property type="entry name" value="Methyltransf_25"/>
    <property type="match status" value="1"/>
</dbReference>
<keyword evidence="2" id="KW-0808">Transferase</keyword>
<dbReference type="Gene3D" id="3.40.50.150">
    <property type="entry name" value="Vaccinia Virus protein VP39"/>
    <property type="match status" value="1"/>
</dbReference>
<dbReference type="GO" id="GO:0016279">
    <property type="term" value="F:protein-lysine N-methyltransferase activity"/>
    <property type="evidence" value="ECO:0007669"/>
    <property type="project" value="TreeGrafter"/>
</dbReference>
<dbReference type="GO" id="GO:0005737">
    <property type="term" value="C:cytoplasm"/>
    <property type="evidence" value="ECO:0007669"/>
    <property type="project" value="TreeGrafter"/>
</dbReference>
<evidence type="ECO:0000313" key="2">
    <source>
        <dbReference type="EMBL" id="MCA9397825.1"/>
    </source>
</evidence>
<dbReference type="InterPro" id="IPR029063">
    <property type="entry name" value="SAM-dependent_MTases_sf"/>
</dbReference>
<evidence type="ECO:0000313" key="3">
    <source>
        <dbReference type="Proteomes" id="UP000699691"/>
    </source>
</evidence>
<dbReference type="Proteomes" id="UP000699691">
    <property type="component" value="Unassembled WGS sequence"/>
</dbReference>
<gene>
    <name evidence="2" type="ORF">KC573_03270</name>
</gene>
<dbReference type="CDD" id="cd02440">
    <property type="entry name" value="AdoMet_MTases"/>
    <property type="match status" value="1"/>
</dbReference>
<feature type="domain" description="Methyltransferase" evidence="1">
    <location>
        <begin position="46"/>
        <end position="140"/>
    </location>
</feature>
<organism evidence="2 3">
    <name type="scientific">candidate division WWE3 bacterium</name>
    <dbReference type="NCBI Taxonomy" id="2053526"/>
    <lineage>
        <taxon>Bacteria</taxon>
        <taxon>Katanobacteria</taxon>
    </lineage>
</organism>
<dbReference type="AlphaFoldDB" id="A0A955RXH0"/>